<dbReference type="GO" id="GO:0006355">
    <property type="term" value="P:regulation of DNA-templated transcription"/>
    <property type="evidence" value="ECO:0007669"/>
    <property type="project" value="TreeGrafter"/>
</dbReference>
<protein>
    <recommendedName>
        <fullName evidence="3">Activating signal cointegrator 1 complex subunit 2</fullName>
    </recommendedName>
</protein>
<dbReference type="AlphaFoldDB" id="A0AAN9BIK8"/>
<dbReference type="Proteomes" id="UP001374579">
    <property type="component" value="Unassembled WGS sequence"/>
</dbReference>
<name>A0AAN9BIK8_9CAEN</name>
<accession>A0AAN9BIK8</accession>
<keyword evidence="2" id="KW-1185">Reference proteome</keyword>
<dbReference type="InterPro" id="IPR052586">
    <property type="entry name" value="ASCC2"/>
</dbReference>
<dbReference type="PANTHER" id="PTHR21494:SF0">
    <property type="entry name" value="ACTIVATING SIGNAL COINTEGRATOR 1 COMPLEX SUBUNIT 2"/>
    <property type="match status" value="1"/>
</dbReference>
<comment type="caution">
    <text evidence="1">The sequence shown here is derived from an EMBL/GenBank/DDBJ whole genome shotgun (WGS) entry which is preliminary data.</text>
</comment>
<reference evidence="1 2" key="1">
    <citation type="submission" date="2024-02" db="EMBL/GenBank/DDBJ databases">
        <title>Chromosome-scale genome assembly of the rough periwinkle Littorina saxatilis.</title>
        <authorList>
            <person name="De Jode A."/>
            <person name="Faria R."/>
            <person name="Formenti G."/>
            <person name="Sims Y."/>
            <person name="Smith T.P."/>
            <person name="Tracey A."/>
            <person name="Wood J.M.D."/>
            <person name="Zagrodzka Z.B."/>
            <person name="Johannesson K."/>
            <person name="Butlin R.K."/>
            <person name="Leder E.H."/>
        </authorList>
    </citation>
    <scope>NUCLEOTIDE SEQUENCE [LARGE SCALE GENOMIC DNA]</scope>
    <source>
        <strain evidence="1">Snail1</strain>
        <tissue evidence="1">Muscle</tissue>
    </source>
</reference>
<gene>
    <name evidence="1" type="ORF">V1264_017128</name>
</gene>
<proteinExistence type="predicted"/>
<evidence type="ECO:0008006" key="3">
    <source>
        <dbReference type="Google" id="ProtNLM"/>
    </source>
</evidence>
<dbReference type="GO" id="GO:0043130">
    <property type="term" value="F:ubiquitin binding"/>
    <property type="evidence" value="ECO:0007669"/>
    <property type="project" value="TreeGrafter"/>
</dbReference>
<sequence>MASVCGVPLDKKEIVEGSGSRTIPALHPDWCIKSRFVSYVAPPLDSSDQGLMGEWLERLQYICADLHWLLQLPHHKFWCQVIFDESLHQMLDSFLRYSPRPYDVDNELTGDNRRLHDEVTRLAFFTYLRMATYKESKENWLTPEVFGEIIYENFLFDIPKLLDLCALYGHSNTALLSKMVSNVFTQQPQYLDDLHAAVPTILQVFVNIAIKCGVETEGSGLAPQKLAVGQQVWGDVASMESAELQDLVLYLADSAITLTSFLTVFPPASPVLHQLHFGPRSVHFH</sequence>
<organism evidence="1 2">
    <name type="scientific">Littorina saxatilis</name>
    <dbReference type="NCBI Taxonomy" id="31220"/>
    <lineage>
        <taxon>Eukaryota</taxon>
        <taxon>Metazoa</taxon>
        <taxon>Spiralia</taxon>
        <taxon>Lophotrochozoa</taxon>
        <taxon>Mollusca</taxon>
        <taxon>Gastropoda</taxon>
        <taxon>Caenogastropoda</taxon>
        <taxon>Littorinimorpha</taxon>
        <taxon>Littorinoidea</taxon>
        <taxon>Littorinidae</taxon>
        <taxon>Littorina</taxon>
    </lineage>
</organism>
<evidence type="ECO:0000313" key="1">
    <source>
        <dbReference type="EMBL" id="KAK7105794.1"/>
    </source>
</evidence>
<evidence type="ECO:0000313" key="2">
    <source>
        <dbReference type="Proteomes" id="UP001374579"/>
    </source>
</evidence>
<dbReference type="EMBL" id="JBAMIC010000007">
    <property type="protein sequence ID" value="KAK7105794.1"/>
    <property type="molecule type" value="Genomic_DNA"/>
</dbReference>
<dbReference type="PANTHER" id="PTHR21494">
    <property type="entry name" value="ACTIVATING SIGNAL COINTEGRATOR 1 COMPLEX SUBUNIT 2 ASC-1 COMPLEX SUBUNIT P100"/>
    <property type="match status" value="1"/>
</dbReference>